<sequence>MTIDKYILLKDITSDNWRTVANLKVNRNQLDHIESNTQSLLEAVYDNDYCWTPKAILHNQNYIGFTMYGDYNIKDKSIWLDRFMIDSNFQGLGYGKASLDFIIKYLKENFNLKIIYLSVHDTNSLAIQLYETFGFFNTQNIDPNNDELIFSYTV</sequence>
<organism evidence="2 3">
    <name type="scientific">Vagococcus fessus</name>
    <dbReference type="NCBI Taxonomy" id="120370"/>
    <lineage>
        <taxon>Bacteria</taxon>
        <taxon>Bacillati</taxon>
        <taxon>Bacillota</taxon>
        <taxon>Bacilli</taxon>
        <taxon>Lactobacillales</taxon>
        <taxon>Enterococcaceae</taxon>
        <taxon>Vagococcus</taxon>
    </lineage>
</organism>
<dbReference type="PROSITE" id="PS51186">
    <property type="entry name" value="GNAT"/>
    <property type="match status" value="1"/>
</dbReference>
<dbReference type="RefSeq" id="WP_126832970.1">
    <property type="nucleotide sequence ID" value="NZ_NGJY01000006.1"/>
</dbReference>
<dbReference type="EMBL" id="NGJY01000006">
    <property type="protein sequence ID" value="RSU01330.1"/>
    <property type="molecule type" value="Genomic_DNA"/>
</dbReference>
<dbReference type="AlphaFoldDB" id="A0A430A3U9"/>
<feature type="domain" description="N-acetyltransferase" evidence="1">
    <location>
        <begin position="7"/>
        <end position="154"/>
    </location>
</feature>
<dbReference type="SUPFAM" id="SSF55729">
    <property type="entry name" value="Acyl-CoA N-acyltransferases (Nat)"/>
    <property type="match status" value="1"/>
</dbReference>
<dbReference type="Gene3D" id="3.40.630.30">
    <property type="match status" value="1"/>
</dbReference>
<evidence type="ECO:0000259" key="1">
    <source>
        <dbReference type="PROSITE" id="PS51186"/>
    </source>
</evidence>
<proteinExistence type="predicted"/>
<dbReference type="InterPro" id="IPR016181">
    <property type="entry name" value="Acyl_CoA_acyltransferase"/>
</dbReference>
<dbReference type="Gene3D" id="1.10.287.900">
    <property type="entry name" value="The crystal structure of the spermine/spermidine acetyltransferase from enterococcus faecali"/>
    <property type="match status" value="1"/>
</dbReference>
<keyword evidence="3" id="KW-1185">Reference proteome</keyword>
<evidence type="ECO:0000313" key="2">
    <source>
        <dbReference type="EMBL" id="RSU01330.1"/>
    </source>
</evidence>
<protein>
    <recommendedName>
        <fullName evidence="1">N-acetyltransferase domain-containing protein</fullName>
    </recommendedName>
</protein>
<dbReference type="GO" id="GO:0016747">
    <property type="term" value="F:acyltransferase activity, transferring groups other than amino-acyl groups"/>
    <property type="evidence" value="ECO:0007669"/>
    <property type="project" value="InterPro"/>
</dbReference>
<dbReference type="InterPro" id="IPR027455">
    <property type="entry name" value="Sper_AcTfrase_N"/>
</dbReference>
<dbReference type="Pfam" id="PF00583">
    <property type="entry name" value="Acetyltransf_1"/>
    <property type="match status" value="1"/>
</dbReference>
<dbReference type="Proteomes" id="UP000287101">
    <property type="component" value="Unassembled WGS sequence"/>
</dbReference>
<gene>
    <name evidence="2" type="ORF">CBF31_10805</name>
</gene>
<dbReference type="OrthoDB" id="9127144at2"/>
<comment type="caution">
    <text evidence="2">The sequence shown here is derived from an EMBL/GenBank/DDBJ whole genome shotgun (WGS) entry which is preliminary data.</text>
</comment>
<name>A0A430A3U9_9ENTE</name>
<evidence type="ECO:0000313" key="3">
    <source>
        <dbReference type="Proteomes" id="UP000287101"/>
    </source>
</evidence>
<accession>A0A430A3U9</accession>
<reference evidence="2 3" key="1">
    <citation type="submission" date="2017-05" db="EMBL/GenBank/DDBJ databases">
        <title>Vagococcus spp. assemblies.</title>
        <authorList>
            <person name="Gulvik C.A."/>
        </authorList>
    </citation>
    <scope>NUCLEOTIDE SEQUENCE [LARGE SCALE GENOMIC DNA]</scope>
    <source>
        <strain evidence="2 3">CCUG 41755</strain>
    </source>
</reference>
<dbReference type="InterPro" id="IPR000182">
    <property type="entry name" value="GNAT_dom"/>
</dbReference>
<dbReference type="CDD" id="cd04301">
    <property type="entry name" value="NAT_SF"/>
    <property type="match status" value="1"/>
</dbReference>